<evidence type="ECO:0000256" key="1">
    <source>
        <dbReference type="SAM" id="Phobius"/>
    </source>
</evidence>
<feature type="transmembrane region" description="Helical" evidence="1">
    <location>
        <begin position="218"/>
        <end position="236"/>
    </location>
</feature>
<protein>
    <recommendedName>
        <fullName evidence="4">Family c-likeg-protein-coupled receptor protein</fullName>
    </recommendedName>
</protein>
<dbReference type="OrthoDB" id="3357002at2759"/>
<name>A0A8H3W870_9PEZI</name>
<evidence type="ECO:0000313" key="3">
    <source>
        <dbReference type="Proteomes" id="UP000434172"/>
    </source>
</evidence>
<dbReference type="PANTHER" id="PTHR35184:SF1">
    <property type="entry name" value="INTEGRAL MEMBRANE PROTEIN"/>
    <property type="match status" value="1"/>
</dbReference>
<dbReference type="PANTHER" id="PTHR35184">
    <property type="entry name" value="YALI0C10208P"/>
    <property type="match status" value="1"/>
</dbReference>
<sequence length="319" mass="34987">MSSAQQTAPGPPYVPTVALLGLTPTSTVDIPISAVLIAFFLCSAAANFTIFRRNQARAHKFIPSMVFFGFSMARTAALVLRIVWAERLTNASLAIAAMILASAGTVILFVVNLILAQRVLRSLHPRFGWHRVPSFAFMFLYFCVVACLIMTIVPTVLTFYTLDTSVRQKAREIQLFSGTYLALLAFLPIPIVGLAAALPKSAKPEPFGSGSLRTKIVLVLATAALLTLGAGFRIGVNFTTPRLASDPAWYHQKACYYVFNYVLEIIVVYTYTLSRFDRRFYVPDGAKGPGDYAAGFAMQHAESQNTNDFTESAIKRDFA</sequence>
<keyword evidence="1" id="KW-0472">Membrane</keyword>
<feature type="transmembrane region" description="Helical" evidence="1">
    <location>
        <begin position="180"/>
        <end position="198"/>
    </location>
</feature>
<keyword evidence="1" id="KW-0812">Transmembrane</keyword>
<proteinExistence type="predicted"/>
<feature type="transmembrane region" description="Helical" evidence="1">
    <location>
        <begin position="30"/>
        <end position="50"/>
    </location>
</feature>
<dbReference type="InterPro" id="IPR021460">
    <property type="entry name" value="DUF3112"/>
</dbReference>
<keyword evidence="1" id="KW-1133">Transmembrane helix</keyword>
<dbReference type="Pfam" id="PF11309">
    <property type="entry name" value="DUF3112"/>
    <property type="match status" value="2"/>
</dbReference>
<feature type="transmembrane region" description="Helical" evidence="1">
    <location>
        <begin position="135"/>
        <end position="160"/>
    </location>
</feature>
<dbReference type="AlphaFoldDB" id="A0A8H3W870"/>
<dbReference type="Proteomes" id="UP000434172">
    <property type="component" value="Unassembled WGS sequence"/>
</dbReference>
<gene>
    <name evidence="2" type="ORF">GQ607_012735</name>
</gene>
<feature type="transmembrane region" description="Helical" evidence="1">
    <location>
        <begin position="256"/>
        <end position="273"/>
    </location>
</feature>
<evidence type="ECO:0000313" key="2">
    <source>
        <dbReference type="EMBL" id="KAF0319967.1"/>
    </source>
</evidence>
<feature type="transmembrane region" description="Helical" evidence="1">
    <location>
        <begin position="91"/>
        <end position="115"/>
    </location>
</feature>
<dbReference type="EMBL" id="WOWK01000088">
    <property type="protein sequence ID" value="KAF0319967.1"/>
    <property type="molecule type" value="Genomic_DNA"/>
</dbReference>
<feature type="transmembrane region" description="Helical" evidence="1">
    <location>
        <begin position="62"/>
        <end position="85"/>
    </location>
</feature>
<accession>A0A8H3W870</accession>
<comment type="caution">
    <text evidence="2">The sequence shown here is derived from an EMBL/GenBank/DDBJ whole genome shotgun (WGS) entry which is preliminary data.</text>
</comment>
<reference evidence="2 3" key="1">
    <citation type="submission" date="2019-12" db="EMBL/GenBank/DDBJ databases">
        <title>A genome sequence resource for the geographically widespread anthracnose pathogen Colletotrichum asianum.</title>
        <authorList>
            <person name="Meng Y."/>
        </authorList>
    </citation>
    <scope>NUCLEOTIDE SEQUENCE [LARGE SCALE GENOMIC DNA]</scope>
    <source>
        <strain evidence="2 3">ICMP 18580</strain>
    </source>
</reference>
<keyword evidence="3" id="KW-1185">Reference proteome</keyword>
<evidence type="ECO:0008006" key="4">
    <source>
        <dbReference type="Google" id="ProtNLM"/>
    </source>
</evidence>
<organism evidence="2 3">
    <name type="scientific">Colletotrichum asianum</name>
    <dbReference type="NCBI Taxonomy" id="702518"/>
    <lineage>
        <taxon>Eukaryota</taxon>
        <taxon>Fungi</taxon>
        <taxon>Dikarya</taxon>
        <taxon>Ascomycota</taxon>
        <taxon>Pezizomycotina</taxon>
        <taxon>Sordariomycetes</taxon>
        <taxon>Hypocreomycetidae</taxon>
        <taxon>Glomerellales</taxon>
        <taxon>Glomerellaceae</taxon>
        <taxon>Colletotrichum</taxon>
        <taxon>Colletotrichum gloeosporioides species complex</taxon>
    </lineage>
</organism>